<name>A0ABV7D786_9PROT</name>
<keyword evidence="1 2" id="KW-0238">DNA-binding</keyword>
<sequence length="213" mass="24068">MKKRARTKHTPRAEKTRARLVDAAIDEFAEFGFHNSKISNIVARAGVTQPTFYFYFDTKEAIHEYLVERVRMELTGLIETARIPATTPASDVMDKLRNAIEVFLKYFEENPKLAPIGYFDGIKSSAIREEIVALVSRNIAFEQGAGYCRPELDPVFMSHCYNGSLERLIRVYLLSGQYDAHALAEKVANLYGYGSVPKSFFDSTAGEHNNLKS</sequence>
<dbReference type="InterPro" id="IPR009057">
    <property type="entry name" value="Homeodomain-like_sf"/>
</dbReference>
<dbReference type="Gene3D" id="1.10.357.10">
    <property type="entry name" value="Tetracycline Repressor, domain 2"/>
    <property type="match status" value="1"/>
</dbReference>
<dbReference type="Pfam" id="PF00440">
    <property type="entry name" value="TetR_N"/>
    <property type="match status" value="1"/>
</dbReference>
<dbReference type="SUPFAM" id="SSF46689">
    <property type="entry name" value="Homeodomain-like"/>
    <property type="match status" value="1"/>
</dbReference>
<feature type="DNA-binding region" description="H-T-H motif" evidence="2">
    <location>
        <begin position="37"/>
        <end position="56"/>
    </location>
</feature>
<keyword evidence="5" id="KW-1185">Reference proteome</keyword>
<accession>A0ABV7D786</accession>
<reference evidence="5" key="1">
    <citation type="journal article" date="2019" name="Int. J. Syst. Evol. Microbiol.">
        <title>The Global Catalogue of Microorganisms (GCM) 10K type strain sequencing project: providing services to taxonomists for standard genome sequencing and annotation.</title>
        <authorList>
            <consortium name="The Broad Institute Genomics Platform"/>
            <consortium name="The Broad Institute Genome Sequencing Center for Infectious Disease"/>
            <person name="Wu L."/>
            <person name="Ma J."/>
        </authorList>
    </citation>
    <scope>NUCLEOTIDE SEQUENCE [LARGE SCALE GENOMIC DNA]</scope>
    <source>
        <strain evidence="5">KCTC 62164</strain>
    </source>
</reference>
<dbReference type="InterPro" id="IPR001647">
    <property type="entry name" value="HTH_TetR"/>
</dbReference>
<organism evidence="4 5">
    <name type="scientific">Kordiimonas pumila</name>
    <dbReference type="NCBI Taxonomy" id="2161677"/>
    <lineage>
        <taxon>Bacteria</taxon>
        <taxon>Pseudomonadati</taxon>
        <taxon>Pseudomonadota</taxon>
        <taxon>Alphaproteobacteria</taxon>
        <taxon>Kordiimonadales</taxon>
        <taxon>Kordiimonadaceae</taxon>
        <taxon>Kordiimonas</taxon>
    </lineage>
</organism>
<proteinExistence type="predicted"/>
<dbReference type="PRINTS" id="PR00455">
    <property type="entry name" value="HTHTETR"/>
</dbReference>
<dbReference type="PANTHER" id="PTHR30055">
    <property type="entry name" value="HTH-TYPE TRANSCRIPTIONAL REGULATOR RUTR"/>
    <property type="match status" value="1"/>
</dbReference>
<evidence type="ECO:0000313" key="4">
    <source>
        <dbReference type="EMBL" id="MFC3052837.1"/>
    </source>
</evidence>
<evidence type="ECO:0000256" key="2">
    <source>
        <dbReference type="PROSITE-ProRule" id="PRU00335"/>
    </source>
</evidence>
<evidence type="ECO:0000313" key="5">
    <source>
        <dbReference type="Proteomes" id="UP001595444"/>
    </source>
</evidence>
<dbReference type="PROSITE" id="PS50977">
    <property type="entry name" value="HTH_TETR_2"/>
    <property type="match status" value="1"/>
</dbReference>
<dbReference type="InterPro" id="IPR036271">
    <property type="entry name" value="Tet_transcr_reg_TetR-rel_C_sf"/>
</dbReference>
<gene>
    <name evidence="4" type="ORF">ACFOKA_13060</name>
</gene>
<comment type="caution">
    <text evidence="4">The sequence shown here is derived from an EMBL/GenBank/DDBJ whole genome shotgun (WGS) entry which is preliminary data.</text>
</comment>
<dbReference type="InterPro" id="IPR050109">
    <property type="entry name" value="HTH-type_TetR-like_transc_reg"/>
</dbReference>
<evidence type="ECO:0000259" key="3">
    <source>
        <dbReference type="PROSITE" id="PS50977"/>
    </source>
</evidence>
<dbReference type="Proteomes" id="UP001595444">
    <property type="component" value="Unassembled WGS sequence"/>
</dbReference>
<dbReference type="PANTHER" id="PTHR30055:SF226">
    <property type="entry name" value="HTH-TYPE TRANSCRIPTIONAL REGULATOR PKSA"/>
    <property type="match status" value="1"/>
</dbReference>
<dbReference type="SUPFAM" id="SSF48498">
    <property type="entry name" value="Tetracyclin repressor-like, C-terminal domain"/>
    <property type="match status" value="1"/>
</dbReference>
<protein>
    <submittedName>
        <fullName evidence="4">TetR/AcrR family transcriptional regulator</fullName>
    </submittedName>
</protein>
<dbReference type="EMBL" id="JBHRSL010000010">
    <property type="protein sequence ID" value="MFC3052837.1"/>
    <property type="molecule type" value="Genomic_DNA"/>
</dbReference>
<evidence type="ECO:0000256" key="1">
    <source>
        <dbReference type="ARBA" id="ARBA00023125"/>
    </source>
</evidence>
<dbReference type="RefSeq" id="WP_194213522.1">
    <property type="nucleotide sequence ID" value="NZ_CP061205.1"/>
</dbReference>
<feature type="domain" description="HTH tetR-type" evidence="3">
    <location>
        <begin position="14"/>
        <end position="74"/>
    </location>
</feature>